<sequence>MRIPWLLLCLPQAAWSAPMLRTEGAASLADGTPAYREVHWMQSSEDGAERWVEYLCPEGTPFARKRLPPSRQVQARGYQLQDRRSGQEAAVRLDGREVRVLWKESQSATTRTGELALPDGAVIDAGFDAAVRLHWQALMRGEVVRMPFLVPGRQRFFPVKVVHRGAVRWQGIAAQSIEVGLDAWYGGVAPRLTLTYADTDRRLLEFRGTSNLRDAQGRYPQVVVRFATAPEPRDEALWRRAWAQPLVAACAVTRK</sequence>
<accession>A0A0R0BI15</accession>
<reference evidence="2 3" key="1">
    <citation type="journal article" date="2016" name="Front. Microbiol.">
        <title>Genome Sequence of Type Strains of Genus Stenotrophomonas.</title>
        <authorList>
            <person name="Patil P.P."/>
            <person name="Midha S."/>
            <person name="Kumar S."/>
            <person name="Patil P.B."/>
        </authorList>
    </citation>
    <scope>NUCLEOTIDE SEQUENCE [LARGE SCALE GENOMIC DNA]</scope>
    <source>
        <strain evidence="2 3">LMG 978</strain>
    </source>
</reference>
<evidence type="ECO:0008006" key="4">
    <source>
        <dbReference type="Google" id="ProtNLM"/>
    </source>
</evidence>
<evidence type="ECO:0000313" key="2">
    <source>
        <dbReference type="EMBL" id="KRG52584.1"/>
    </source>
</evidence>
<dbReference type="EMBL" id="LLXV01000014">
    <property type="protein sequence ID" value="KRG52584.1"/>
    <property type="molecule type" value="Genomic_DNA"/>
</dbReference>
<feature type="signal peptide" evidence="1">
    <location>
        <begin position="1"/>
        <end position="16"/>
    </location>
</feature>
<evidence type="ECO:0000256" key="1">
    <source>
        <dbReference type="SAM" id="SignalP"/>
    </source>
</evidence>
<proteinExistence type="predicted"/>
<keyword evidence="3" id="KW-1185">Reference proteome</keyword>
<dbReference type="Proteomes" id="UP000051757">
    <property type="component" value="Unassembled WGS sequence"/>
</dbReference>
<keyword evidence="1" id="KW-0732">Signal</keyword>
<organism evidence="2 3">
    <name type="scientific">Stenotrophomonas beteli</name>
    <dbReference type="NCBI Taxonomy" id="3384461"/>
    <lineage>
        <taxon>Bacteria</taxon>
        <taxon>Pseudomonadati</taxon>
        <taxon>Pseudomonadota</taxon>
        <taxon>Gammaproteobacteria</taxon>
        <taxon>Lysobacterales</taxon>
        <taxon>Lysobacteraceae</taxon>
        <taxon>Stenotrophomonas</taxon>
        <taxon>Stenotrophomonas maltophilia group</taxon>
    </lineage>
</organism>
<comment type="caution">
    <text evidence="2">The sequence shown here is derived from an EMBL/GenBank/DDBJ whole genome shotgun (WGS) entry which is preliminary data.</text>
</comment>
<feature type="chain" id="PRO_5006392470" description="Secreted protein" evidence="1">
    <location>
        <begin position="17"/>
        <end position="255"/>
    </location>
</feature>
<name>A0A0R0BI15_9GAMM</name>
<dbReference type="OrthoDB" id="1491713at2"/>
<gene>
    <name evidence="2" type="ORF">ARC23_05490</name>
</gene>
<dbReference type="AlphaFoldDB" id="A0A0R0BI15"/>
<protein>
    <recommendedName>
        <fullName evidence="4">Secreted protein</fullName>
    </recommendedName>
</protein>
<evidence type="ECO:0000313" key="3">
    <source>
        <dbReference type="Proteomes" id="UP000051757"/>
    </source>
</evidence>